<dbReference type="STRING" id="29557.MGALLINA_06000"/>
<name>A0A162MH67_9BACT</name>
<dbReference type="OrthoDB" id="399377at2"/>
<gene>
    <name evidence="1" type="ORF">MGALLINA_06000</name>
</gene>
<protein>
    <submittedName>
        <fullName evidence="1">Uncharacterized protein</fullName>
    </submittedName>
</protein>
<reference evidence="1 2" key="1">
    <citation type="submission" date="2016-03" db="EMBL/GenBank/DDBJ databases">
        <title>Genome sequence of Mycoplasma gallinarum strain Mgn_IPT.</title>
        <authorList>
            <person name="Yacoub E."/>
            <person name="Sirand-Pugnet P."/>
            <person name="Barre A."/>
            <person name="Maurier F."/>
            <person name="Blanchard A."/>
            <person name="Ben Abdelmoumen B.M."/>
        </authorList>
    </citation>
    <scope>NUCLEOTIDE SEQUENCE [LARGE SCALE GENOMIC DNA]</scope>
    <source>
        <strain evidence="1 2">Mgn_IPT</strain>
    </source>
</reference>
<evidence type="ECO:0000313" key="2">
    <source>
        <dbReference type="Proteomes" id="UP000076983"/>
    </source>
</evidence>
<keyword evidence="2" id="KW-1185">Reference proteome</keyword>
<sequence>MLTIDVIKIFVDVLEKTPGIKQILDENNSEKLAYPLSAELIDNRWNFTVSIVILKNTNCKDLLLSINKSLDYVLKQKQQKMGKLNIFIEGIANE</sequence>
<dbReference type="PATRIC" id="fig|29557.3.peg.607"/>
<comment type="caution">
    <text evidence="1">The sequence shown here is derived from an EMBL/GenBank/DDBJ whole genome shotgun (WGS) entry which is preliminary data.</text>
</comment>
<dbReference type="EMBL" id="LVLH01000049">
    <property type="protein sequence ID" value="OAB48675.1"/>
    <property type="molecule type" value="Genomic_DNA"/>
</dbReference>
<dbReference type="Proteomes" id="UP000076983">
    <property type="component" value="Unassembled WGS sequence"/>
</dbReference>
<proteinExistence type="predicted"/>
<dbReference type="AlphaFoldDB" id="A0A162MH67"/>
<dbReference type="RefSeq" id="WP_027332537.1">
    <property type="nucleotide sequence ID" value="NZ_LVLH01000049.1"/>
</dbReference>
<evidence type="ECO:0000313" key="1">
    <source>
        <dbReference type="EMBL" id="OAB48675.1"/>
    </source>
</evidence>
<organism evidence="1 2">
    <name type="scientific">Mycoplasmopsis gallinarum</name>
    <dbReference type="NCBI Taxonomy" id="29557"/>
    <lineage>
        <taxon>Bacteria</taxon>
        <taxon>Bacillati</taxon>
        <taxon>Mycoplasmatota</taxon>
        <taxon>Mycoplasmoidales</taxon>
        <taxon>Metamycoplasmataceae</taxon>
        <taxon>Mycoplasmopsis</taxon>
    </lineage>
</organism>
<accession>A0A162MH67</accession>